<evidence type="ECO:0000313" key="1">
    <source>
        <dbReference type="EMBL" id="MEJ8658002.1"/>
    </source>
</evidence>
<name>A0ACC6QHS0_9ACTN</name>
<dbReference type="Proteomes" id="UP001375539">
    <property type="component" value="Unassembled WGS sequence"/>
</dbReference>
<dbReference type="EMBL" id="JBBKAI010000002">
    <property type="protein sequence ID" value="MEJ8658002.1"/>
    <property type="molecule type" value="Genomic_DNA"/>
</dbReference>
<organism evidence="1 2">
    <name type="scientific">Streptomyces pratisoli</name>
    <dbReference type="NCBI Taxonomy" id="3139917"/>
    <lineage>
        <taxon>Bacteria</taxon>
        <taxon>Bacillati</taxon>
        <taxon>Actinomycetota</taxon>
        <taxon>Actinomycetes</taxon>
        <taxon>Kitasatosporales</taxon>
        <taxon>Streptomycetaceae</taxon>
        <taxon>Streptomyces</taxon>
    </lineage>
</organism>
<proteinExistence type="predicted"/>
<reference evidence="1" key="1">
    <citation type="submission" date="2024-03" db="EMBL/GenBank/DDBJ databases">
        <title>Novel Streptomyces species of biotechnological and ecological value are a feature of Machair soil.</title>
        <authorList>
            <person name="Prole J.R."/>
            <person name="Goodfellow M."/>
            <person name="Allenby N."/>
            <person name="Ward A.C."/>
        </authorList>
    </citation>
    <scope>NUCLEOTIDE SEQUENCE</scope>
    <source>
        <strain evidence="1">MS1.AVA.4</strain>
    </source>
</reference>
<accession>A0ACC6QHS0</accession>
<protein>
    <submittedName>
        <fullName evidence="1">TOBE domain-containing protein</fullName>
    </submittedName>
</protein>
<keyword evidence="2" id="KW-1185">Reference proteome</keyword>
<evidence type="ECO:0000313" key="2">
    <source>
        <dbReference type="Proteomes" id="UP001375539"/>
    </source>
</evidence>
<comment type="caution">
    <text evidence="1">The sequence shown here is derived from an EMBL/GenBank/DDBJ whole genome shotgun (WGS) entry which is preliminary data.</text>
</comment>
<gene>
    <name evidence="1" type="ORF">WKI58_15945</name>
</gene>
<sequence>MSLSIRNQLSGTVIAVSTGPAMATVKIRLDSGRELTAAVTAEAVADLGIFPGGTVNALMKASEVALATAPVDGLSIRNQLPGTVTSVTPGAAMAVVRVAIEGGITLTSAITKEAVDELGLAAGSPVVALIKATEISLSTS</sequence>